<dbReference type="AlphaFoldDB" id="A0A1Y1I498"/>
<dbReference type="PANTHER" id="PTHR35490:SF2">
    <property type="entry name" value="BACTERIOPHAGE N4 ADSORPTION B PROTEIN"/>
    <property type="match status" value="1"/>
</dbReference>
<feature type="region of interest" description="Disordered" evidence="1">
    <location>
        <begin position="460"/>
        <end position="484"/>
    </location>
</feature>
<feature type="compositionally biased region" description="Polar residues" evidence="1">
    <location>
        <begin position="473"/>
        <end position="484"/>
    </location>
</feature>
<dbReference type="EMBL" id="DF237178">
    <property type="protein sequence ID" value="GAQ85323.1"/>
    <property type="molecule type" value="Genomic_DNA"/>
</dbReference>
<feature type="compositionally biased region" description="Basic residues" evidence="1">
    <location>
        <begin position="50"/>
        <end position="65"/>
    </location>
</feature>
<feature type="compositionally biased region" description="Polar residues" evidence="1">
    <location>
        <begin position="194"/>
        <end position="204"/>
    </location>
</feature>
<feature type="region of interest" description="Disordered" evidence="1">
    <location>
        <begin position="14"/>
        <end position="121"/>
    </location>
</feature>
<feature type="compositionally biased region" description="Polar residues" evidence="1">
    <location>
        <begin position="295"/>
        <end position="307"/>
    </location>
</feature>
<feature type="transmembrane region" description="Helical" evidence="2">
    <location>
        <begin position="416"/>
        <end position="439"/>
    </location>
</feature>
<name>A0A1Y1I498_KLENI</name>
<accession>A0A1Y1I498</accession>
<feature type="compositionally biased region" description="Polar residues" evidence="1">
    <location>
        <begin position="35"/>
        <end position="46"/>
    </location>
</feature>
<feature type="region of interest" description="Disordered" evidence="1">
    <location>
        <begin position="180"/>
        <end position="357"/>
    </location>
</feature>
<reference evidence="3 4" key="1">
    <citation type="journal article" date="2014" name="Nat. Commun.">
        <title>Klebsormidium flaccidum genome reveals primary factors for plant terrestrial adaptation.</title>
        <authorList>
            <person name="Hori K."/>
            <person name="Maruyama F."/>
            <person name="Fujisawa T."/>
            <person name="Togashi T."/>
            <person name="Yamamoto N."/>
            <person name="Seo M."/>
            <person name="Sato S."/>
            <person name="Yamada T."/>
            <person name="Mori H."/>
            <person name="Tajima N."/>
            <person name="Moriyama T."/>
            <person name="Ikeuchi M."/>
            <person name="Watanabe M."/>
            <person name="Wada H."/>
            <person name="Kobayashi K."/>
            <person name="Saito M."/>
            <person name="Masuda T."/>
            <person name="Sasaki-Sekimoto Y."/>
            <person name="Mashiguchi K."/>
            <person name="Awai K."/>
            <person name="Shimojima M."/>
            <person name="Masuda S."/>
            <person name="Iwai M."/>
            <person name="Nobusawa T."/>
            <person name="Narise T."/>
            <person name="Kondo S."/>
            <person name="Saito H."/>
            <person name="Sato R."/>
            <person name="Murakawa M."/>
            <person name="Ihara Y."/>
            <person name="Oshima-Yamada Y."/>
            <person name="Ohtaka K."/>
            <person name="Satoh M."/>
            <person name="Sonobe K."/>
            <person name="Ishii M."/>
            <person name="Ohtani R."/>
            <person name="Kanamori-Sato M."/>
            <person name="Honoki R."/>
            <person name="Miyazaki D."/>
            <person name="Mochizuki H."/>
            <person name="Umetsu J."/>
            <person name="Higashi K."/>
            <person name="Shibata D."/>
            <person name="Kamiya Y."/>
            <person name="Sato N."/>
            <person name="Nakamura Y."/>
            <person name="Tabata S."/>
            <person name="Ida S."/>
            <person name="Kurokawa K."/>
            <person name="Ohta H."/>
        </authorList>
    </citation>
    <scope>NUCLEOTIDE SEQUENCE [LARGE SCALE GENOMIC DNA]</scope>
    <source>
        <strain evidence="3 4">NIES-2285</strain>
    </source>
</reference>
<dbReference type="PANTHER" id="PTHR35490">
    <property type="entry name" value="BACTERIOPHAGE N4 ADSORPTION B PROTEIN"/>
    <property type="match status" value="1"/>
</dbReference>
<keyword evidence="4" id="KW-1185">Reference proteome</keyword>
<evidence type="ECO:0000313" key="3">
    <source>
        <dbReference type="EMBL" id="GAQ85323.1"/>
    </source>
</evidence>
<sequence length="484" mass="51043">MSAFFGSPARASFLVGSSDKDLKDTGLLSQDRKGVQSTMDKQSTPEAKSPAKRRGWTGSPFRKRAQNQSSVEGGTLQRLVEGDDVATSSEGVVDENSGDPSVQERSSLDGGSMDQRSLAMSMEFFDAEEALESASDISTQPDDSLGLRERLQQEIRTRVLAQEALAALQAERNELLRRLEQSQTVQGAAENPTEGATGSLSEGTVETPLGDEIDNPSEAAVISSQGDIRKATEDSEGAADKQAEGLDKPAEGAHILLERTDLEGAEVVEDAKKAGESGDGDCEMGGGSAGPEVPTDQNADPPESSSELGMLDGGSATNPGTEAGVNGEGGQVPPEAQAGPSGAPKAGFASSLSEGKDSALAEGGLREALAKKDSEIARLKEKLVYWDRVNEEYRVQREEAKEKKREARRRYQRRRAWTIGLLGGTVGLCILGGAVYGAYQYWDGDTPFFAAAESDEKSSAAAPSSSDVVLEESGSSRVAVNKQS</sequence>
<feature type="compositionally biased region" description="Basic and acidic residues" evidence="1">
    <location>
        <begin position="18"/>
        <end position="34"/>
    </location>
</feature>
<feature type="compositionally biased region" description="Basic and acidic residues" evidence="1">
    <location>
        <begin position="227"/>
        <end position="262"/>
    </location>
</feature>
<evidence type="ECO:0000256" key="1">
    <source>
        <dbReference type="SAM" id="MobiDB-lite"/>
    </source>
</evidence>
<evidence type="ECO:0000256" key="2">
    <source>
        <dbReference type="SAM" id="Phobius"/>
    </source>
</evidence>
<gene>
    <name evidence="3" type="ORF">KFL_002290140</name>
</gene>
<protein>
    <submittedName>
        <fullName evidence="3">Uncharacterized protein</fullName>
    </submittedName>
</protein>
<keyword evidence="2" id="KW-0472">Membrane</keyword>
<dbReference type="Proteomes" id="UP000054558">
    <property type="component" value="Unassembled WGS sequence"/>
</dbReference>
<keyword evidence="2" id="KW-1133">Transmembrane helix</keyword>
<keyword evidence="2" id="KW-0812">Transmembrane</keyword>
<proteinExistence type="predicted"/>
<evidence type="ECO:0000313" key="4">
    <source>
        <dbReference type="Proteomes" id="UP000054558"/>
    </source>
</evidence>
<organism evidence="3 4">
    <name type="scientific">Klebsormidium nitens</name>
    <name type="common">Green alga</name>
    <name type="synonym">Ulothrix nitens</name>
    <dbReference type="NCBI Taxonomy" id="105231"/>
    <lineage>
        <taxon>Eukaryota</taxon>
        <taxon>Viridiplantae</taxon>
        <taxon>Streptophyta</taxon>
        <taxon>Klebsormidiophyceae</taxon>
        <taxon>Klebsormidiales</taxon>
        <taxon>Klebsormidiaceae</taxon>
        <taxon>Klebsormidium</taxon>
    </lineage>
</organism>